<proteinExistence type="predicted"/>
<dbReference type="Gene3D" id="3.40.630.30">
    <property type="match status" value="1"/>
</dbReference>
<evidence type="ECO:0000313" key="2">
    <source>
        <dbReference type="Proteomes" id="UP000300879"/>
    </source>
</evidence>
<dbReference type="AlphaFoldDB" id="A0A4P8XP94"/>
<protein>
    <recommendedName>
        <fullName evidence="3">N-acetyltransferase domain-containing protein</fullName>
    </recommendedName>
</protein>
<sequence>MELISLVPHRKADWPSIRRHCCQFMLRYAGQRTWTKEIRVLEQLKYEELQEPGTSLLGVTVRGEEGLTVVGVLFTARCGEQAVLLAVHPLYRRRRLGTALLQAQQKLHGRITCHVPLLHAAALRLCFQAGMTAIGMTRDAETSRSCLLFRWPEVPLAPGKEPQSTQVGDWLCLSPS</sequence>
<accession>A0A4P8XP94</accession>
<dbReference type="KEGG" id="palo:E6C60_2879"/>
<name>A0A4P8XP94_9BACL</name>
<dbReference type="SUPFAM" id="SSF55729">
    <property type="entry name" value="Acyl-CoA N-acyltransferases (Nat)"/>
    <property type="match status" value="1"/>
</dbReference>
<evidence type="ECO:0008006" key="3">
    <source>
        <dbReference type="Google" id="ProtNLM"/>
    </source>
</evidence>
<organism evidence="1 2">
    <name type="scientific">Paenibacillus algicola</name>
    <dbReference type="NCBI Taxonomy" id="2565926"/>
    <lineage>
        <taxon>Bacteria</taxon>
        <taxon>Bacillati</taxon>
        <taxon>Bacillota</taxon>
        <taxon>Bacilli</taxon>
        <taxon>Bacillales</taxon>
        <taxon>Paenibacillaceae</taxon>
        <taxon>Paenibacillus</taxon>
    </lineage>
</organism>
<reference evidence="1 2" key="1">
    <citation type="submission" date="2019-05" db="EMBL/GenBank/DDBJ databases">
        <authorList>
            <person name="Chen C."/>
        </authorList>
    </citation>
    <scope>NUCLEOTIDE SEQUENCE [LARGE SCALE GENOMIC DNA]</scope>
    <source>
        <strain evidence="1 2">HB172198</strain>
    </source>
</reference>
<dbReference type="RefSeq" id="WP_138226439.1">
    <property type="nucleotide sequence ID" value="NZ_CP040396.1"/>
</dbReference>
<keyword evidence="2" id="KW-1185">Reference proteome</keyword>
<gene>
    <name evidence="1" type="ORF">E6C60_2879</name>
</gene>
<dbReference type="OrthoDB" id="2869300at2"/>
<dbReference type="CDD" id="cd04301">
    <property type="entry name" value="NAT_SF"/>
    <property type="match status" value="1"/>
</dbReference>
<dbReference type="Proteomes" id="UP000300879">
    <property type="component" value="Chromosome"/>
</dbReference>
<evidence type="ECO:0000313" key="1">
    <source>
        <dbReference type="EMBL" id="QCT03590.1"/>
    </source>
</evidence>
<dbReference type="EMBL" id="CP040396">
    <property type="protein sequence ID" value="QCT03590.1"/>
    <property type="molecule type" value="Genomic_DNA"/>
</dbReference>
<dbReference type="InterPro" id="IPR016181">
    <property type="entry name" value="Acyl_CoA_acyltransferase"/>
</dbReference>